<keyword evidence="1" id="KW-0812">Transmembrane</keyword>
<sequence length="293" mass="32997">MKRSRLWLLFSVMAAIALGLASRKFPSLFPALLGKYPGDALWALMVFLGLAFCKPRASTRSIAILALATSCVVEFSQLYQADWLKEIRSTTLGHLVLGSTFSWFDIAAYAVGILAGVLIDAVCFRTSGFAADKRQTAHSAENPGNPHVYDKAKYHHESIEEFGLPDEHASNHTVPILRWLIENQLMSEFFLTECADELSRFRKGRMSIHELYGRWDRCLISDMLSEQGNAFAMHYFDFEKGAYLKDYCATLQGTLPSEFHVAYSDENYRRLKPLMDAAYAHWEASAATVVKLS</sequence>
<feature type="transmembrane region" description="Helical" evidence="1">
    <location>
        <begin position="101"/>
        <end position="124"/>
    </location>
</feature>
<keyword evidence="1" id="KW-1133">Transmembrane helix</keyword>
<evidence type="ECO:0000259" key="2">
    <source>
        <dbReference type="Pfam" id="PF25191"/>
    </source>
</evidence>
<feature type="transmembrane region" description="Helical" evidence="1">
    <location>
        <begin position="33"/>
        <end position="53"/>
    </location>
</feature>
<dbReference type="Proteomes" id="UP000446768">
    <property type="component" value="Unassembled WGS sequence"/>
</dbReference>
<dbReference type="InterPro" id="IPR057154">
    <property type="entry name" value="DUF7832"/>
</dbReference>
<feature type="domain" description="DUF7832" evidence="2">
    <location>
        <begin position="148"/>
        <end position="261"/>
    </location>
</feature>
<name>A0A7X2IID4_9BURK</name>
<dbReference type="InterPro" id="IPR021257">
    <property type="entry name" value="DUF2809"/>
</dbReference>
<keyword evidence="1" id="KW-0472">Membrane</keyword>
<organism evidence="3 4">
    <name type="scientific">Pseudoduganella rivuli</name>
    <dbReference type="NCBI Taxonomy" id="2666085"/>
    <lineage>
        <taxon>Bacteria</taxon>
        <taxon>Pseudomonadati</taxon>
        <taxon>Pseudomonadota</taxon>
        <taxon>Betaproteobacteria</taxon>
        <taxon>Burkholderiales</taxon>
        <taxon>Oxalobacteraceae</taxon>
        <taxon>Telluria group</taxon>
        <taxon>Pseudoduganella</taxon>
    </lineage>
</organism>
<evidence type="ECO:0000313" key="3">
    <source>
        <dbReference type="EMBL" id="MRV70213.1"/>
    </source>
</evidence>
<dbReference type="Pfam" id="PF25191">
    <property type="entry name" value="DUF7832"/>
    <property type="match status" value="1"/>
</dbReference>
<accession>A0A7X2IID4</accession>
<gene>
    <name evidence="3" type="ORF">GJ700_00565</name>
</gene>
<keyword evidence="4" id="KW-1185">Reference proteome</keyword>
<evidence type="ECO:0000313" key="4">
    <source>
        <dbReference type="Proteomes" id="UP000446768"/>
    </source>
</evidence>
<reference evidence="3 4" key="1">
    <citation type="submission" date="2019-11" db="EMBL/GenBank/DDBJ databases">
        <title>Novel species isolated from a subtropical stream in China.</title>
        <authorList>
            <person name="Lu H."/>
        </authorList>
    </citation>
    <scope>NUCLEOTIDE SEQUENCE [LARGE SCALE GENOMIC DNA]</scope>
    <source>
        <strain evidence="3 4">FT92W</strain>
    </source>
</reference>
<dbReference type="AlphaFoldDB" id="A0A7X2IID4"/>
<dbReference type="EMBL" id="WKJJ01000001">
    <property type="protein sequence ID" value="MRV70213.1"/>
    <property type="molecule type" value="Genomic_DNA"/>
</dbReference>
<evidence type="ECO:0000256" key="1">
    <source>
        <dbReference type="SAM" id="Phobius"/>
    </source>
</evidence>
<protein>
    <submittedName>
        <fullName evidence="3">DUF2809 domain-containing protein</fullName>
    </submittedName>
</protein>
<dbReference type="Pfam" id="PF10990">
    <property type="entry name" value="DUF2809"/>
    <property type="match status" value="1"/>
</dbReference>
<proteinExistence type="predicted"/>
<comment type="caution">
    <text evidence="3">The sequence shown here is derived from an EMBL/GenBank/DDBJ whole genome shotgun (WGS) entry which is preliminary data.</text>
</comment>